<name>A0A517LUA5_9BACT</name>
<protein>
    <recommendedName>
        <fullName evidence="1">DUF1559 domain-containing protein</fullName>
    </recommendedName>
</protein>
<sequence length="317" mass="34559">MRSSSSAGAPRRGFTLVELLVVIAIIGILVGLLLPAVQAAREAARRMQCSNNLKNNALAMHNYHDTYQSLPSVGYDFYGVNLDTHSWVARILPYIEQGPLYETINFNERINSHDRQQQFREAELSVMTCPSEGSVLGQSESPTQWSTRRGSYAVNMGNTNYGQENASNWDGVWTYNFGGAPFKVHAQKAFRDVTDGTSNTLLLSEVPINKNSQGYRGLYAATIVTSGAGFTTYLSPNTTASVDGGRYCWGATDFAPRTIPCHYGSRWQAATYASMSLHPGGVQSALVDGSVRFVAETVDLFAWRSASTANGGEVNPL</sequence>
<dbReference type="Pfam" id="PF07596">
    <property type="entry name" value="SBP_bac_10"/>
    <property type="match status" value="1"/>
</dbReference>
<reference evidence="2 3" key="1">
    <citation type="submission" date="2019-02" db="EMBL/GenBank/DDBJ databases">
        <title>Deep-cultivation of Planctomycetes and their phenomic and genomic characterization uncovers novel biology.</title>
        <authorList>
            <person name="Wiegand S."/>
            <person name="Jogler M."/>
            <person name="Boedeker C."/>
            <person name="Pinto D."/>
            <person name="Vollmers J."/>
            <person name="Rivas-Marin E."/>
            <person name="Kohn T."/>
            <person name="Peeters S.H."/>
            <person name="Heuer A."/>
            <person name="Rast P."/>
            <person name="Oberbeckmann S."/>
            <person name="Bunk B."/>
            <person name="Jeske O."/>
            <person name="Meyerdierks A."/>
            <person name="Storesund J.E."/>
            <person name="Kallscheuer N."/>
            <person name="Luecker S."/>
            <person name="Lage O.M."/>
            <person name="Pohl T."/>
            <person name="Merkel B.J."/>
            <person name="Hornburger P."/>
            <person name="Mueller R.-W."/>
            <person name="Bruemmer F."/>
            <person name="Labrenz M."/>
            <person name="Spormann A.M."/>
            <person name="Op den Camp H."/>
            <person name="Overmann J."/>
            <person name="Amann R."/>
            <person name="Jetten M.S.M."/>
            <person name="Mascher T."/>
            <person name="Medema M.H."/>
            <person name="Devos D.P."/>
            <person name="Kaster A.-K."/>
            <person name="Ovreas L."/>
            <person name="Rohde M."/>
            <person name="Galperin M.Y."/>
            <person name="Jogler C."/>
        </authorList>
    </citation>
    <scope>NUCLEOTIDE SEQUENCE [LARGE SCALE GENOMIC DNA]</scope>
    <source>
        <strain evidence="2 3">EC9</strain>
    </source>
</reference>
<dbReference type="NCBIfam" id="TIGR04294">
    <property type="entry name" value="pre_pil_HX9DG"/>
    <property type="match status" value="1"/>
</dbReference>
<dbReference type="SUPFAM" id="SSF54523">
    <property type="entry name" value="Pili subunits"/>
    <property type="match status" value="1"/>
</dbReference>
<dbReference type="EMBL" id="CP036261">
    <property type="protein sequence ID" value="QDS86196.1"/>
    <property type="molecule type" value="Genomic_DNA"/>
</dbReference>
<dbReference type="RefSeq" id="WP_145341813.1">
    <property type="nucleotide sequence ID" value="NZ_CP036261.1"/>
</dbReference>
<dbReference type="InterPro" id="IPR045584">
    <property type="entry name" value="Pilin-like"/>
</dbReference>
<evidence type="ECO:0000259" key="1">
    <source>
        <dbReference type="Pfam" id="PF07596"/>
    </source>
</evidence>
<evidence type="ECO:0000313" key="2">
    <source>
        <dbReference type="EMBL" id="QDS86196.1"/>
    </source>
</evidence>
<gene>
    <name evidence="2" type="ORF">EC9_03560</name>
</gene>
<dbReference type="OrthoDB" id="286902at2"/>
<dbReference type="PANTHER" id="PTHR30093">
    <property type="entry name" value="GENERAL SECRETION PATHWAY PROTEIN G"/>
    <property type="match status" value="1"/>
</dbReference>
<dbReference type="NCBIfam" id="TIGR02532">
    <property type="entry name" value="IV_pilin_GFxxxE"/>
    <property type="match status" value="1"/>
</dbReference>
<dbReference type="PANTHER" id="PTHR30093:SF2">
    <property type="entry name" value="TYPE II SECRETION SYSTEM PROTEIN H"/>
    <property type="match status" value="1"/>
</dbReference>
<dbReference type="AlphaFoldDB" id="A0A517LUA5"/>
<proteinExistence type="predicted"/>
<accession>A0A517LUA5</accession>
<dbReference type="PROSITE" id="PS00409">
    <property type="entry name" value="PROKAR_NTER_METHYL"/>
    <property type="match status" value="1"/>
</dbReference>
<keyword evidence="3" id="KW-1185">Reference proteome</keyword>
<dbReference type="Proteomes" id="UP000319557">
    <property type="component" value="Chromosome"/>
</dbReference>
<dbReference type="Gene3D" id="3.30.700.10">
    <property type="entry name" value="Glycoprotein, Type 4 Pilin"/>
    <property type="match status" value="1"/>
</dbReference>
<dbReference type="Pfam" id="PF07963">
    <property type="entry name" value="N_methyl"/>
    <property type="match status" value="1"/>
</dbReference>
<dbReference type="InterPro" id="IPR027558">
    <property type="entry name" value="Pre_pil_HX9DG_C"/>
</dbReference>
<dbReference type="InterPro" id="IPR011453">
    <property type="entry name" value="DUF1559"/>
</dbReference>
<dbReference type="KEGG" id="ruv:EC9_03560"/>
<organism evidence="2 3">
    <name type="scientific">Rosistilla ulvae</name>
    <dbReference type="NCBI Taxonomy" id="1930277"/>
    <lineage>
        <taxon>Bacteria</taxon>
        <taxon>Pseudomonadati</taxon>
        <taxon>Planctomycetota</taxon>
        <taxon>Planctomycetia</taxon>
        <taxon>Pirellulales</taxon>
        <taxon>Pirellulaceae</taxon>
        <taxon>Rosistilla</taxon>
    </lineage>
</organism>
<dbReference type="InterPro" id="IPR012902">
    <property type="entry name" value="N_methyl_site"/>
</dbReference>
<evidence type="ECO:0000313" key="3">
    <source>
        <dbReference type="Proteomes" id="UP000319557"/>
    </source>
</evidence>
<feature type="domain" description="DUF1559" evidence="1">
    <location>
        <begin position="38"/>
        <end position="299"/>
    </location>
</feature>